<dbReference type="EMBL" id="FN649749">
    <property type="protein sequence ID" value="CBJ32533.1"/>
    <property type="molecule type" value="Genomic_DNA"/>
</dbReference>
<proteinExistence type="inferred from homology"/>
<keyword evidence="7" id="KW-1185">Reference proteome</keyword>
<organism evidence="6 7">
    <name type="scientific">Ectocarpus siliculosus</name>
    <name type="common">Brown alga</name>
    <name type="synonym">Conferva siliculosa</name>
    <dbReference type="NCBI Taxonomy" id="2880"/>
    <lineage>
        <taxon>Eukaryota</taxon>
        <taxon>Sar</taxon>
        <taxon>Stramenopiles</taxon>
        <taxon>Ochrophyta</taxon>
        <taxon>PX clade</taxon>
        <taxon>Phaeophyceae</taxon>
        <taxon>Ectocarpales</taxon>
        <taxon>Ectocarpaceae</taxon>
        <taxon>Ectocarpus</taxon>
    </lineage>
</organism>
<dbReference type="PANTHER" id="PTHR24067">
    <property type="entry name" value="UBIQUITIN-CONJUGATING ENZYME E2"/>
    <property type="match status" value="1"/>
</dbReference>
<keyword evidence="4" id="KW-0067">ATP-binding</keyword>
<dbReference type="EMBL" id="FN648537">
    <property type="protein sequence ID" value="CBJ32533.1"/>
    <property type="molecule type" value="Genomic_DNA"/>
</dbReference>
<dbReference type="STRING" id="2880.D7FYJ1"/>
<comment type="similarity">
    <text evidence="4">Belongs to the ubiquitin-conjugating enzyme family.</text>
</comment>
<dbReference type="Pfam" id="PF00179">
    <property type="entry name" value="UQ_con"/>
    <property type="match status" value="1"/>
</dbReference>
<dbReference type="SUPFAM" id="SSF54495">
    <property type="entry name" value="UBC-like"/>
    <property type="match status" value="1"/>
</dbReference>
<evidence type="ECO:0000256" key="2">
    <source>
        <dbReference type="ARBA" id="ARBA00022786"/>
    </source>
</evidence>
<keyword evidence="2 4" id="KW-0833">Ubl conjugation pathway</keyword>
<feature type="domain" description="UBC core" evidence="5">
    <location>
        <begin position="1"/>
        <end position="118"/>
    </location>
</feature>
<dbReference type="CDD" id="cd23808">
    <property type="entry name" value="UBCc_UBE2W"/>
    <property type="match status" value="1"/>
</dbReference>
<dbReference type="AlphaFoldDB" id="D7FYJ1"/>
<dbReference type="Gene3D" id="3.10.110.10">
    <property type="entry name" value="Ubiquitin Conjugating Enzyme"/>
    <property type="match status" value="1"/>
</dbReference>
<sequence>MTASVAERRIKKELQKLKKAGDEVGMAVELKVSSRRLLIKAPTAPLHPHIYTNGHICLSILYDEWSPALTIQSVCLSILSMLSSCTVKEKPSDNDAYVRKIGRGSPKTTIWAFHDDTV</sequence>
<dbReference type="eggNOG" id="KOG0427">
    <property type="taxonomic scope" value="Eukaryota"/>
</dbReference>
<evidence type="ECO:0000256" key="4">
    <source>
        <dbReference type="RuleBase" id="RU362109"/>
    </source>
</evidence>
<keyword evidence="4" id="KW-0547">Nucleotide-binding</keyword>
<evidence type="ECO:0000259" key="5">
    <source>
        <dbReference type="PROSITE" id="PS50127"/>
    </source>
</evidence>
<reference evidence="6 7" key="1">
    <citation type="journal article" date="2010" name="Nature">
        <title>The Ectocarpus genome and the independent evolution of multicellularity in brown algae.</title>
        <authorList>
            <person name="Cock J.M."/>
            <person name="Sterck L."/>
            <person name="Rouze P."/>
            <person name="Scornet D."/>
            <person name="Allen A.E."/>
            <person name="Amoutzias G."/>
            <person name="Anthouard V."/>
            <person name="Artiguenave F."/>
            <person name="Aury J.M."/>
            <person name="Badger J.H."/>
            <person name="Beszteri B."/>
            <person name="Billiau K."/>
            <person name="Bonnet E."/>
            <person name="Bothwell J.H."/>
            <person name="Bowler C."/>
            <person name="Boyen C."/>
            <person name="Brownlee C."/>
            <person name="Carrano C.J."/>
            <person name="Charrier B."/>
            <person name="Cho G.Y."/>
            <person name="Coelho S.M."/>
            <person name="Collen J."/>
            <person name="Corre E."/>
            <person name="Da Silva C."/>
            <person name="Delage L."/>
            <person name="Delaroque N."/>
            <person name="Dittami S.M."/>
            <person name="Doulbeau S."/>
            <person name="Elias M."/>
            <person name="Farnham G."/>
            <person name="Gachon C.M."/>
            <person name="Gschloessl B."/>
            <person name="Heesch S."/>
            <person name="Jabbari K."/>
            <person name="Jubin C."/>
            <person name="Kawai H."/>
            <person name="Kimura K."/>
            <person name="Kloareg B."/>
            <person name="Kupper F.C."/>
            <person name="Lang D."/>
            <person name="Le Bail A."/>
            <person name="Leblanc C."/>
            <person name="Lerouge P."/>
            <person name="Lohr M."/>
            <person name="Lopez P.J."/>
            <person name="Martens C."/>
            <person name="Maumus F."/>
            <person name="Michel G."/>
            <person name="Miranda-Saavedra D."/>
            <person name="Morales J."/>
            <person name="Moreau H."/>
            <person name="Motomura T."/>
            <person name="Nagasato C."/>
            <person name="Napoli C.A."/>
            <person name="Nelson D.R."/>
            <person name="Nyvall-Collen P."/>
            <person name="Peters A.F."/>
            <person name="Pommier C."/>
            <person name="Potin P."/>
            <person name="Poulain J."/>
            <person name="Quesneville H."/>
            <person name="Read B."/>
            <person name="Rensing S.A."/>
            <person name="Ritter A."/>
            <person name="Rousvoal S."/>
            <person name="Samanta M."/>
            <person name="Samson G."/>
            <person name="Schroeder D.C."/>
            <person name="Segurens B."/>
            <person name="Strittmatter M."/>
            <person name="Tonon T."/>
            <person name="Tregear J.W."/>
            <person name="Valentin K."/>
            <person name="von Dassow P."/>
            <person name="Yamagishi T."/>
            <person name="Van de Peer Y."/>
            <person name="Wincker P."/>
        </authorList>
    </citation>
    <scope>NUCLEOTIDE SEQUENCE [LARGE SCALE GENOMIC DNA]</scope>
    <source>
        <strain evidence="7">Ec32 / CCAP1310/4</strain>
    </source>
</reference>
<dbReference type="InterPro" id="IPR000608">
    <property type="entry name" value="UBC"/>
</dbReference>
<dbReference type="GO" id="GO:0005524">
    <property type="term" value="F:ATP binding"/>
    <property type="evidence" value="ECO:0007669"/>
    <property type="project" value="UniProtKB-UniRule"/>
</dbReference>
<dbReference type="PROSITE" id="PS50127">
    <property type="entry name" value="UBC_2"/>
    <property type="match status" value="1"/>
</dbReference>
<name>D7FYJ1_ECTSI</name>
<evidence type="ECO:0000313" key="6">
    <source>
        <dbReference type="EMBL" id="CBJ32533.1"/>
    </source>
</evidence>
<gene>
    <name evidence="6" type="ORF">Esi_0345_0022</name>
</gene>
<dbReference type="InParanoid" id="D7FYJ1"/>
<dbReference type="PROSITE" id="PS00183">
    <property type="entry name" value="UBC_1"/>
    <property type="match status" value="1"/>
</dbReference>
<dbReference type="SMART" id="SM00212">
    <property type="entry name" value="UBCc"/>
    <property type="match status" value="1"/>
</dbReference>
<evidence type="ECO:0000256" key="1">
    <source>
        <dbReference type="ARBA" id="ARBA00022679"/>
    </source>
</evidence>
<protein>
    <recommendedName>
        <fullName evidence="5">UBC core domain-containing protein</fullName>
    </recommendedName>
</protein>
<dbReference type="OrthoDB" id="406833at2759"/>
<keyword evidence="1" id="KW-0808">Transferase</keyword>
<dbReference type="Proteomes" id="UP000002630">
    <property type="component" value="Linkage Group LG24"/>
</dbReference>
<evidence type="ECO:0000313" key="7">
    <source>
        <dbReference type="Proteomes" id="UP000002630"/>
    </source>
</evidence>
<accession>D7FYJ1</accession>
<dbReference type="InterPro" id="IPR016135">
    <property type="entry name" value="UBQ-conjugating_enzyme/RWD"/>
</dbReference>
<dbReference type="GO" id="GO:0016740">
    <property type="term" value="F:transferase activity"/>
    <property type="evidence" value="ECO:0007669"/>
    <property type="project" value="UniProtKB-KW"/>
</dbReference>
<evidence type="ECO:0000256" key="3">
    <source>
        <dbReference type="PROSITE-ProRule" id="PRU10133"/>
    </source>
</evidence>
<dbReference type="InterPro" id="IPR050113">
    <property type="entry name" value="Ub_conjugating_enzyme"/>
</dbReference>
<dbReference type="InterPro" id="IPR023313">
    <property type="entry name" value="UBQ-conjugating_AS"/>
</dbReference>
<feature type="active site" description="Glycyl thioester intermediate" evidence="3">
    <location>
        <position position="57"/>
    </location>
</feature>